<feature type="region of interest" description="Disordered" evidence="1">
    <location>
        <begin position="1"/>
        <end position="66"/>
    </location>
</feature>
<dbReference type="AlphaFoldDB" id="A0A915IPV0"/>
<sequence>MIVAEKTKKEEHAAKRYQQMKNNQTDKKTKKESTDKSSKFQFFKKSSKRKNNNDRKPKTNKRRLNIEDIVMSDFSSIKDATSPLCPPMLKNDHLQQNESKIRRHSSSSGEKRVTFNKSKNVGRKKTKTATKIVPLYRSRVVRSASENEDFLDDEVFSANYHSAHYGHRRRNAYEFSEEEFGSFKKYPWNIMEQSKSGSRRENAEDFDPIMIKTCQPSKQKIDDQQSKASTSRELSLPNANDHVPHLHKNIRESRS</sequence>
<feature type="region of interest" description="Disordered" evidence="1">
    <location>
        <begin position="195"/>
        <end position="255"/>
    </location>
</feature>
<name>A0A915IPV0_ROMCU</name>
<proteinExistence type="predicted"/>
<dbReference type="Proteomes" id="UP000887565">
    <property type="component" value="Unplaced"/>
</dbReference>
<evidence type="ECO:0000313" key="3">
    <source>
        <dbReference type="WBParaSite" id="nRc.2.0.1.t15836-RA"/>
    </source>
</evidence>
<evidence type="ECO:0000313" key="2">
    <source>
        <dbReference type="Proteomes" id="UP000887565"/>
    </source>
</evidence>
<reference evidence="3" key="1">
    <citation type="submission" date="2022-11" db="UniProtKB">
        <authorList>
            <consortium name="WormBaseParasite"/>
        </authorList>
    </citation>
    <scope>IDENTIFICATION</scope>
</reference>
<organism evidence="2 3">
    <name type="scientific">Romanomermis culicivorax</name>
    <name type="common">Nematode worm</name>
    <dbReference type="NCBI Taxonomy" id="13658"/>
    <lineage>
        <taxon>Eukaryota</taxon>
        <taxon>Metazoa</taxon>
        <taxon>Ecdysozoa</taxon>
        <taxon>Nematoda</taxon>
        <taxon>Enoplea</taxon>
        <taxon>Dorylaimia</taxon>
        <taxon>Mermithida</taxon>
        <taxon>Mermithoidea</taxon>
        <taxon>Mermithidae</taxon>
        <taxon>Romanomermis</taxon>
    </lineage>
</organism>
<feature type="compositionally biased region" description="Basic and acidic residues" evidence="1">
    <location>
        <begin position="1"/>
        <end position="14"/>
    </location>
</feature>
<dbReference type="WBParaSite" id="nRc.2.0.1.t15836-RA">
    <property type="protein sequence ID" value="nRc.2.0.1.t15836-RA"/>
    <property type="gene ID" value="nRc.2.0.1.g15836"/>
</dbReference>
<keyword evidence="2" id="KW-1185">Reference proteome</keyword>
<accession>A0A915IPV0</accession>
<protein>
    <submittedName>
        <fullName evidence="3">Uncharacterized protein</fullName>
    </submittedName>
</protein>
<feature type="compositionally biased region" description="Basic and acidic residues" evidence="1">
    <location>
        <begin position="24"/>
        <end position="38"/>
    </location>
</feature>
<feature type="region of interest" description="Disordered" evidence="1">
    <location>
        <begin position="81"/>
        <end position="126"/>
    </location>
</feature>
<evidence type="ECO:0000256" key="1">
    <source>
        <dbReference type="SAM" id="MobiDB-lite"/>
    </source>
</evidence>